<accession>A0A2P6QT46</accession>
<name>A0A2P6QT46_ROSCH</name>
<reference evidence="1 2" key="1">
    <citation type="journal article" date="2018" name="Nat. Genet.">
        <title>The Rosa genome provides new insights in the design of modern roses.</title>
        <authorList>
            <person name="Bendahmane M."/>
        </authorList>
    </citation>
    <scope>NUCLEOTIDE SEQUENCE [LARGE SCALE GENOMIC DNA]</scope>
    <source>
        <strain evidence="2">cv. Old Blush</strain>
    </source>
</reference>
<dbReference type="AlphaFoldDB" id="A0A2P6QT46"/>
<organism evidence="1 2">
    <name type="scientific">Rosa chinensis</name>
    <name type="common">China rose</name>
    <dbReference type="NCBI Taxonomy" id="74649"/>
    <lineage>
        <taxon>Eukaryota</taxon>
        <taxon>Viridiplantae</taxon>
        <taxon>Streptophyta</taxon>
        <taxon>Embryophyta</taxon>
        <taxon>Tracheophyta</taxon>
        <taxon>Spermatophyta</taxon>
        <taxon>Magnoliopsida</taxon>
        <taxon>eudicotyledons</taxon>
        <taxon>Gunneridae</taxon>
        <taxon>Pentapetalae</taxon>
        <taxon>rosids</taxon>
        <taxon>fabids</taxon>
        <taxon>Rosales</taxon>
        <taxon>Rosaceae</taxon>
        <taxon>Rosoideae</taxon>
        <taxon>Rosoideae incertae sedis</taxon>
        <taxon>Rosa</taxon>
    </lineage>
</organism>
<gene>
    <name evidence="1" type="ORF">RchiOBHm_Chr4g0401611</name>
</gene>
<dbReference type="EMBL" id="PDCK01000042">
    <property type="protein sequence ID" value="PRQ37351.1"/>
    <property type="molecule type" value="Genomic_DNA"/>
</dbReference>
<comment type="caution">
    <text evidence="1">The sequence shown here is derived from an EMBL/GenBank/DDBJ whole genome shotgun (WGS) entry which is preliminary data.</text>
</comment>
<proteinExistence type="predicted"/>
<protein>
    <submittedName>
        <fullName evidence="1">Uncharacterized protein</fullName>
    </submittedName>
</protein>
<keyword evidence="2" id="KW-1185">Reference proteome</keyword>
<sequence>MTMYFTYEELCRIVKRRADKRKATAPSPSVNQQSPSAVKPCKNSLFSYRC</sequence>
<dbReference type="Proteomes" id="UP000238479">
    <property type="component" value="Chromosome 4"/>
</dbReference>
<evidence type="ECO:0000313" key="2">
    <source>
        <dbReference type="Proteomes" id="UP000238479"/>
    </source>
</evidence>
<dbReference type="Gramene" id="PRQ37351">
    <property type="protein sequence ID" value="PRQ37351"/>
    <property type="gene ID" value="RchiOBHm_Chr4g0401611"/>
</dbReference>
<evidence type="ECO:0000313" key="1">
    <source>
        <dbReference type="EMBL" id="PRQ37351.1"/>
    </source>
</evidence>